<sequence length="43" mass="5140">MDREKNKNNNNNQCSNEDIIKNLESSSLSKEEMENSEYIFWVN</sequence>
<gene>
    <name evidence="1" type="ORF">SAMN05443428_10575</name>
</gene>
<keyword evidence="2" id="KW-1185">Reference proteome</keyword>
<dbReference type="AlphaFoldDB" id="A0A1T4X195"/>
<evidence type="ECO:0000313" key="2">
    <source>
        <dbReference type="Proteomes" id="UP000190105"/>
    </source>
</evidence>
<dbReference type="EMBL" id="FUYH01000005">
    <property type="protein sequence ID" value="SKA83354.1"/>
    <property type="molecule type" value="Genomic_DNA"/>
</dbReference>
<name>A0A1T4X195_9CLOT</name>
<evidence type="ECO:0000313" key="1">
    <source>
        <dbReference type="EMBL" id="SKA83354.1"/>
    </source>
</evidence>
<reference evidence="2" key="1">
    <citation type="submission" date="2017-02" db="EMBL/GenBank/DDBJ databases">
        <authorList>
            <person name="Varghese N."/>
            <person name="Submissions S."/>
        </authorList>
    </citation>
    <scope>NUCLEOTIDE SEQUENCE [LARGE SCALE GENOMIC DNA]</scope>
    <source>
        <strain evidence="2">USBA 833</strain>
    </source>
</reference>
<dbReference type="Proteomes" id="UP000190105">
    <property type="component" value="Unassembled WGS sequence"/>
</dbReference>
<dbReference type="RefSeq" id="WP_278305489.1">
    <property type="nucleotide sequence ID" value="NZ_FUYH01000005.1"/>
</dbReference>
<accession>A0A1T4X195</accession>
<protein>
    <submittedName>
        <fullName evidence="1">Uncharacterized protein</fullName>
    </submittedName>
</protein>
<organism evidence="1 2">
    <name type="scientific">Caloramator quimbayensis</name>
    <dbReference type="NCBI Taxonomy" id="1147123"/>
    <lineage>
        <taxon>Bacteria</taxon>
        <taxon>Bacillati</taxon>
        <taxon>Bacillota</taxon>
        <taxon>Clostridia</taxon>
        <taxon>Eubacteriales</taxon>
        <taxon>Clostridiaceae</taxon>
        <taxon>Caloramator</taxon>
    </lineage>
</organism>
<proteinExistence type="predicted"/>